<keyword evidence="3" id="KW-1185">Reference proteome</keyword>
<feature type="compositionally biased region" description="Basic and acidic residues" evidence="1">
    <location>
        <begin position="1"/>
        <end position="17"/>
    </location>
</feature>
<evidence type="ECO:0000256" key="1">
    <source>
        <dbReference type="SAM" id="MobiDB-lite"/>
    </source>
</evidence>
<dbReference type="Proteomes" id="UP000823775">
    <property type="component" value="Unassembled WGS sequence"/>
</dbReference>
<evidence type="ECO:0000313" key="2">
    <source>
        <dbReference type="EMBL" id="MCD9558873.1"/>
    </source>
</evidence>
<feature type="region of interest" description="Disordered" evidence="1">
    <location>
        <begin position="1"/>
        <end position="34"/>
    </location>
</feature>
<protein>
    <submittedName>
        <fullName evidence="2">Uncharacterized protein</fullName>
    </submittedName>
</protein>
<feature type="compositionally biased region" description="Polar residues" evidence="1">
    <location>
        <begin position="24"/>
        <end position="33"/>
    </location>
</feature>
<dbReference type="EMBL" id="JACEIK010002069">
    <property type="protein sequence ID" value="MCD9558873.1"/>
    <property type="molecule type" value="Genomic_DNA"/>
</dbReference>
<accession>A0ABS8UKX9</accession>
<gene>
    <name evidence="2" type="ORF">HAX54_016502</name>
</gene>
<evidence type="ECO:0000313" key="3">
    <source>
        <dbReference type="Proteomes" id="UP000823775"/>
    </source>
</evidence>
<organism evidence="2 3">
    <name type="scientific">Datura stramonium</name>
    <name type="common">Jimsonweed</name>
    <name type="synonym">Common thornapple</name>
    <dbReference type="NCBI Taxonomy" id="4076"/>
    <lineage>
        <taxon>Eukaryota</taxon>
        <taxon>Viridiplantae</taxon>
        <taxon>Streptophyta</taxon>
        <taxon>Embryophyta</taxon>
        <taxon>Tracheophyta</taxon>
        <taxon>Spermatophyta</taxon>
        <taxon>Magnoliopsida</taxon>
        <taxon>eudicotyledons</taxon>
        <taxon>Gunneridae</taxon>
        <taxon>Pentapetalae</taxon>
        <taxon>asterids</taxon>
        <taxon>lamiids</taxon>
        <taxon>Solanales</taxon>
        <taxon>Solanaceae</taxon>
        <taxon>Solanoideae</taxon>
        <taxon>Datureae</taxon>
        <taxon>Datura</taxon>
    </lineage>
</organism>
<feature type="non-terminal residue" evidence="2">
    <location>
        <position position="99"/>
    </location>
</feature>
<proteinExistence type="predicted"/>
<sequence>DGLDEKQSGRKIGDDPYARPTKYTYKSATSSPGLVQERGSALGRIEATCVWKCGSQGHNCGGRSSQCVGRNAEMGLSIRFTITGLRYTYELRITSYEIR</sequence>
<reference evidence="2 3" key="1">
    <citation type="journal article" date="2021" name="BMC Genomics">
        <title>Datura genome reveals duplications of psychoactive alkaloid biosynthetic genes and high mutation rate following tissue culture.</title>
        <authorList>
            <person name="Rajewski A."/>
            <person name="Carter-House D."/>
            <person name="Stajich J."/>
            <person name="Litt A."/>
        </authorList>
    </citation>
    <scope>NUCLEOTIDE SEQUENCE [LARGE SCALE GENOMIC DNA]</scope>
    <source>
        <strain evidence="2">AR-01</strain>
    </source>
</reference>
<name>A0ABS8UKX9_DATST</name>
<feature type="non-terminal residue" evidence="2">
    <location>
        <position position="1"/>
    </location>
</feature>
<comment type="caution">
    <text evidence="2">The sequence shown here is derived from an EMBL/GenBank/DDBJ whole genome shotgun (WGS) entry which is preliminary data.</text>
</comment>